<name>A0AAE0YRZ0_9GAST</name>
<protein>
    <submittedName>
        <fullName evidence="1">Uncharacterized protein</fullName>
    </submittedName>
</protein>
<dbReference type="Proteomes" id="UP001283361">
    <property type="component" value="Unassembled WGS sequence"/>
</dbReference>
<gene>
    <name evidence="1" type="ORF">RRG08_014628</name>
</gene>
<evidence type="ECO:0000313" key="2">
    <source>
        <dbReference type="Proteomes" id="UP001283361"/>
    </source>
</evidence>
<keyword evidence="2" id="KW-1185">Reference proteome</keyword>
<evidence type="ECO:0000313" key="1">
    <source>
        <dbReference type="EMBL" id="KAK3755662.1"/>
    </source>
</evidence>
<comment type="caution">
    <text evidence="1">The sequence shown here is derived from an EMBL/GenBank/DDBJ whole genome shotgun (WGS) entry which is preliminary data.</text>
</comment>
<organism evidence="1 2">
    <name type="scientific">Elysia crispata</name>
    <name type="common">lettuce slug</name>
    <dbReference type="NCBI Taxonomy" id="231223"/>
    <lineage>
        <taxon>Eukaryota</taxon>
        <taxon>Metazoa</taxon>
        <taxon>Spiralia</taxon>
        <taxon>Lophotrochozoa</taxon>
        <taxon>Mollusca</taxon>
        <taxon>Gastropoda</taxon>
        <taxon>Heterobranchia</taxon>
        <taxon>Euthyneura</taxon>
        <taxon>Panpulmonata</taxon>
        <taxon>Sacoglossa</taxon>
        <taxon>Placobranchoidea</taxon>
        <taxon>Plakobranchidae</taxon>
        <taxon>Elysia</taxon>
    </lineage>
</organism>
<dbReference type="EMBL" id="JAWDGP010005592">
    <property type="protein sequence ID" value="KAK3755662.1"/>
    <property type="molecule type" value="Genomic_DNA"/>
</dbReference>
<proteinExistence type="predicted"/>
<accession>A0AAE0YRZ0</accession>
<sequence>MLPVPSLVMHDGVPKKKIYSKLGVTRCSLNLMQKVAPSVSAAVAQTCGVLSSDPVTERCVWYGACVSRVAPTQGLLAWRVSLGWHLLKVYSRGVCL</sequence>
<dbReference type="AlphaFoldDB" id="A0AAE0YRZ0"/>
<reference evidence="1" key="1">
    <citation type="journal article" date="2023" name="G3 (Bethesda)">
        <title>A reference genome for the long-term kleptoplast-retaining sea slug Elysia crispata morphotype clarki.</title>
        <authorList>
            <person name="Eastman K.E."/>
            <person name="Pendleton A.L."/>
            <person name="Shaikh M.A."/>
            <person name="Suttiyut T."/>
            <person name="Ogas R."/>
            <person name="Tomko P."/>
            <person name="Gavelis G."/>
            <person name="Widhalm J.R."/>
            <person name="Wisecaver J.H."/>
        </authorList>
    </citation>
    <scope>NUCLEOTIDE SEQUENCE</scope>
    <source>
        <strain evidence="1">ECLA1</strain>
    </source>
</reference>